<dbReference type="CDD" id="cd00063">
    <property type="entry name" value="FN3"/>
    <property type="match status" value="3"/>
</dbReference>
<organism evidence="5 6">
    <name type="scientific">Zhouia amylolytica</name>
    <dbReference type="NCBI Taxonomy" id="376730"/>
    <lineage>
        <taxon>Bacteria</taxon>
        <taxon>Pseudomonadati</taxon>
        <taxon>Bacteroidota</taxon>
        <taxon>Flavobacteriia</taxon>
        <taxon>Flavobacteriales</taxon>
        <taxon>Flavobacteriaceae</taxon>
        <taxon>Zhouia</taxon>
    </lineage>
</organism>
<dbReference type="AlphaFoldDB" id="A0A1I6VK69"/>
<feature type="compositionally biased region" description="Low complexity" evidence="2">
    <location>
        <begin position="264"/>
        <end position="275"/>
    </location>
</feature>
<dbReference type="InterPro" id="IPR003961">
    <property type="entry name" value="FN3_dom"/>
</dbReference>
<dbReference type="PROSITE" id="PS50853">
    <property type="entry name" value="FN3"/>
    <property type="match status" value="3"/>
</dbReference>
<dbReference type="SUPFAM" id="SSF49265">
    <property type="entry name" value="Fibronectin type III"/>
    <property type="match status" value="2"/>
</dbReference>
<evidence type="ECO:0000259" key="4">
    <source>
        <dbReference type="PROSITE" id="PS50853"/>
    </source>
</evidence>
<feature type="signal peptide" evidence="3">
    <location>
        <begin position="1"/>
        <end position="28"/>
    </location>
</feature>
<evidence type="ECO:0000256" key="2">
    <source>
        <dbReference type="SAM" id="MobiDB-lite"/>
    </source>
</evidence>
<evidence type="ECO:0000256" key="3">
    <source>
        <dbReference type="SAM" id="SignalP"/>
    </source>
</evidence>
<keyword evidence="1" id="KW-0677">Repeat</keyword>
<feature type="domain" description="Fibronectin type-III" evidence="4">
    <location>
        <begin position="172"/>
        <end position="258"/>
    </location>
</feature>
<dbReference type="PANTHER" id="PTHR46708">
    <property type="entry name" value="TENASCIN"/>
    <property type="match status" value="1"/>
</dbReference>
<dbReference type="Proteomes" id="UP000183209">
    <property type="component" value="Unassembled WGS sequence"/>
</dbReference>
<evidence type="ECO:0000256" key="1">
    <source>
        <dbReference type="ARBA" id="ARBA00022737"/>
    </source>
</evidence>
<accession>A0A1I6VK69</accession>
<feature type="domain" description="Fibronectin type-III" evidence="4">
    <location>
        <begin position="266"/>
        <end position="352"/>
    </location>
</feature>
<dbReference type="InterPro" id="IPR013783">
    <property type="entry name" value="Ig-like_fold"/>
</dbReference>
<sequence length="601" mass="64490">MKLKLTIFLLLSWVGVLYSQNLHTQSNAASIENESNATTGWTSNSNMTSSNVSAVDGNFSILSVSTGSNGRLMSYTFPAVVGEVYDISIWAREGDQGNLPAFANWVGFNGFTTTVISGTNWTEYTWTLTATNTSPIIRVYCSPLSGATPGDNVYIDAVSITLQSNDNEAPTAPANLTSSNTTSTTTTLNWNAATDNVGVTNYEVFRDGVSIGLSGGNTTFNVTGLSANTAYDFTVFARDAAGNVSPSSNVHTVTTNNANDTQAPTAPTNLSSNNTTTTTTTLNWNAATDNVGVTDYQVFQDGVSIGLSGGNTTFNVSGLTANTSYDFTVFARDAAGNVSPSSNVHTVTTLNAADTQAPTAPTNLSSNNTTSTSTTLSWNASTDNVGVTNYQVFQDGQSIGFSGGGTNFNVNSLTPDTSYDFTVRARDAAGNVSNASNIHTVNTQSAQFTDYTSENSNLPTVDWTARDLFANRNIGIGTTNTRGFRLAVAGDILSEEVRVALQGNWPDYVFNEGYDLMSIYQVEAYIQKNRHLKNIPSASYIQENGIELGDMSGMLLEKIEELTLYTIQQQKELDLLKAQNLLLLEKLKLMEKQMKNSDKKY</sequence>
<dbReference type="OrthoDB" id="9808753at2"/>
<name>A0A1I6VK69_9FLAO</name>
<dbReference type="InterPro" id="IPR050991">
    <property type="entry name" value="ECM_Regulatory_Proteins"/>
</dbReference>
<proteinExistence type="predicted"/>
<keyword evidence="3" id="KW-0732">Signal</keyword>
<reference evidence="5 6" key="1">
    <citation type="submission" date="2016-10" db="EMBL/GenBank/DDBJ databases">
        <authorList>
            <person name="de Groot N.N."/>
        </authorList>
    </citation>
    <scope>NUCLEOTIDE SEQUENCE [LARGE SCALE GENOMIC DNA]</scope>
    <source>
        <strain evidence="5 6">CGMCC 1.6114</strain>
    </source>
</reference>
<feature type="chain" id="PRO_5010227965" evidence="3">
    <location>
        <begin position="29"/>
        <end position="601"/>
    </location>
</feature>
<dbReference type="Pfam" id="PF00041">
    <property type="entry name" value="fn3"/>
    <property type="match status" value="3"/>
</dbReference>
<evidence type="ECO:0000313" key="5">
    <source>
        <dbReference type="EMBL" id="SFT14088.1"/>
    </source>
</evidence>
<feature type="domain" description="Fibronectin type-III" evidence="4">
    <location>
        <begin position="360"/>
        <end position="446"/>
    </location>
</feature>
<dbReference type="Gene3D" id="2.60.120.260">
    <property type="entry name" value="Galactose-binding domain-like"/>
    <property type="match status" value="1"/>
</dbReference>
<dbReference type="InterPro" id="IPR036116">
    <property type="entry name" value="FN3_sf"/>
</dbReference>
<dbReference type="RefSeq" id="WP_074980052.1">
    <property type="nucleotide sequence ID" value="NZ_FPAG01000010.1"/>
</dbReference>
<protein>
    <submittedName>
        <fullName evidence="5">Chitodextrinase</fullName>
    </submittedName>
</protein>
<dbReference type="PANTHER" id="PTHR46708:SF11">
    <property type="entry name" value="RECEPTOR-TYPE TYROSINE-PROTEIN PHOSPHATASE ETA-LIKE"/>
    <property type="match status" value="1"/>
</dbReference>
<dbReference type="InterPro" id="IPR008979">
    <property type="entry name" value="Galactose-bd-like_sf"/>
</dbReference>
<gene>
    <name evidence="5" type="ORF">SAMN04487906_3165</name>
</gene>
<dbReference type="SUPFAM" id="SSF49785">
    <property type="entry name" value="Galactose-binding domain-like"/>
    <property type="match status" value="1"/>
</dbReference>
<dbReference type="SMART" id="SM00060">
    <property type="entry name" value="FN3"/>
    <property type="match status" value="3"/>
</dbReference>
<evidence type="ECO:0000313" key="6">
    <source>
        <dbReference type="Proteomes" id="UP000183209"/>
    </source>
</evidence>
<dbReference type="EMBL" id="FPAG01000010">
    <property type="protein sequence ID" value="SFT14088.1"/>
    <property type="molecule type" value="Genomic_DNA"/>
</dbReference>
<dbReference type="Gene3D" id="2.60.40.10">
    <property type="entry name" value="Immunoglobulins"/>
    <property type="match status" value="3"/>
</dbReference>
<feature type="region of interest" description="Disordered" evidence="2">
    <location>
        <begin position="256"/>
        <end position="275"/>
    </location>
</feature>